<reference evidence="4 5" key="1">
    <citation type="submission" date="2018-10" db="EMBL/GenBank/DDBJ databases">
        <title>Genomic Encyclopedia of Archaeal and Bacterial Type Strains, Phase II (KMG-II): from individual species to whole genera.</title>
        <authorList>
            <person name="Goeker M."/>
        </authorList>
    </citation>
    <scope>NUCLEOTIDE SEQUENCE [LARGE SCALE GENOMIC DNA]</scope>
    <source>
        <strain evidence="4 5">DSM 25217</strain>
    </source>
</reference>
<sequence length="143" mass="14830">MSVATILGGGKGPVHTISTQASVREAVAGLARHNVGALVVSDDGRTIDGILSERDIVRALHEKGDGALAGTVAGLMVTGVITCSCDDTIQQVMSVMTENRIRHLPVLDDGALVGIVSIGDIVKNRLEDVQAEADAMRAYIAQA</sequence>
<dbReference type="SUPFAM" id="SSF54631">
    <property type="entry name" value="CBS-domain pair"/>
    <property type="match status" value="1"/>
</dbReference>
<gene>
    <name evidence="4" type="ORF">BXY39_0641</name>
</gene>
<dbReference type="PANTHER" id="PTHR43080:SF2">
    <property type="entry name" value="CBS DOMAIN-CONTAINING PROTEIN"/>
    <property type="match status" value="1"/>
</dbReference>
<evidence type="ECO:0000256" key="2">
    <source>
        <dbReference type="PROSITE-ProRule" id="PRU00703"/>
    </source>
</evidence>
<evidence type="ECO:0000313" key="5">
    <source>
        <dbReference type="Proteomes" id="UP000271227"/>
    </source>
</evidence>
<dbReference type="RefSeq" id="WP_121937351.1">
    <property type="nucleotide sequence ID" value="NZ_REFR01000009.1"/>
</dbReference>
<dbReference type="InterPro" id="IPR046342">
    <property type="entry name" value="CBS_dom_sf"/>
</dbReference>
<evidence type="ECO:0000256" key="1">
    <source>
        <dbReference type="ARBA" id="ARBA00023122"/>
    </source>
</evidence>
<dbReference type="Gene3D" id="3.10.580.10">
    <property type="entry name" value="CBS-domain"/>
    <property type="match status" value="1"/>
</dbReference>
<feature type="domain" description="CBS" evidence="3">
    <location>
        <begin position="76"/>
        <end position="132"/>
    </location>
</feature>
<name>A0A3M0CX98_9PROT</name>
<proteinExistence type="predicted"/>
<dbReference type="SMART" id="SM00116">
    <property type="entry name" value="CBS"/>
    <property type="match status" value="2"/>
</dbReference>
<keyword evidence="1 2" id="KW-0129">CBS domain</keyword>
<dbReference type="OrthoDB" id="9807125at2"/>
<organism evidence="4 5">
    <name type="scientific">Eilatimonas milleporae</name>
    <dbReference type="NCBI Taxonomy" id="911205"/>
    <lineage>
        <taxon>Bacteria</taxon>
        <taxon>Pseudomonadati</taxon>
        <taxon>Pseudomonadota</taxon>
        <taxon>Alphaproteobacteria</taxon>
        <taxon>Kordiimonadales</taxon>
        <taxon>Kordiimonadaceae</taxon>
        <taxon>Eilatimonas</taxon>
    </lineage>
</organism>
<dbReference type="CDD" id="cd04623">
    <property type="entry name" value="CBS_pair_bac_euk"/>
    <property type="match status" value="1"/>
</dbReference>
<accession>A0A3M0CX98</accession>
<dbReference type="InterPro" id="IPR044725">
    <property type="entry name" value="CBSX3_CBS_dom"/>
</dbReference>
<dbReference type="InParanoid" id="A0A3M0CX98"/>
<dbReference type="Pfam" id="PF00571">
    <property type="entry name" value="CBS"/>
    <property type="match status" value="2"/>
</dbReference>
<comment type="caution">
    <text evidence="4">The sequence shown here is derived from an EMBL/GenBank/DDBJ whole genome shotgun (WGS) entry which is preliminary data.</text>
</comment>
<dbReference type="Proteomes" id="UP000271227">
    <property type="component" value="Unassembled WGS sequence"/>
</dbReference>
<dbReference type="PROSITE" id="PS51371">
    <property type="entry name" value="CBS"/>
    <property type="match status" value="2"/>
</dbReference>
<protein>
    <submittedName>
        <fullName evidence="4">CBS domain protein</fullName>
    </submittedName>
</protein>
<evidence type="ECO:0000259" key="3">
    <source>
        <dbReference type="PROSITE" id="PS51371"/>
    </source>
</evidence>
<feature type="domain" description="CBS" evidence="3">
    <location>
        <begin position="9"/>
        <end position="68"/>
    </location>
</feature>
<dbReference type="InterPro" id="IPR000644">
    <property type="entry name" value="CBS_dom"/>
</dbReference>
<dbReference type="PANTHER" id="PTHR43080">
    <property type="entry name" value="CBS DOMAIN-CONTAINING PROTEIN CBSX3, MITOCHONDRIAL"/>
    <property type="match status" value="1"/>
</dbReference>
<dbReference type="InterPro" id="IPR051257">
    <property type="entry name" value="Diverse_CBS-Domain"/>
</dbReference>
<evidence type="ECO:0000313" key="4">
    <source>
        <dbReference type="EMBL" id="RMB12149.1"/>
    </source>
</evidence>
<keyword evidence="5" id="KW-1185">Reference proteome</keyword>
<dbReference type="EMBL" id="REFR01000009">
    <property type="protein sequence ID" value="RMB12149.1"/>
    <property type="molecule type" value="Genomic_DNA"/>
</dbReference>
<dbReference type="AlphaFoldDB" id="A0A3M0CX98"/>